<dbReference type="PROSITE" id="PS51257">
    <property type="entry name" value="PROKAR_LIPOPROTEIN"/>
    <property type="match status" value="1"/>
</dbReference>
<dbReference type="KEGG" id="alam:RT761_01506"/>
<sequence length="199" mass="22369">MKRNWWFVLGFMFIVIFISGCAQIEVGIKVDSNATIPKARISISTTDVNVYSQIKKAAVNEYKKLPEDERSYVEIQAKEDASPYIIAWVWSFPNQEKAQQFTEQFLGSTAKLSKDQDLVILEATLNGEELGDALDKMGAGTVKPLLGNVTLALKAYMPGEVISYVDGKVDQNTWTLEMNVGKVYKEKPTYDIEVISRDK</sequence>
<gene>
    <name evidence="1" type="ORF">RT761_01506</name>
</gene>
<accession>A0A7T1F2R8</accession>
<evidence type="ECO:0000313" key="2">
    <source>
        <dbReference type="Proteomes" id="UP000594463"/>
    </source>
</evidence>
<dbReference type="EMBL" id="CP065383">
    <property type="protein sequence ID" value="QPM68288.1"/>
    <property type="molecule type" value="Genomic_DNA"/>
</dbReference>
<evidence type="ECO:0000313" key="1">
    <source>
        <dbReference type="EMBL" id="QPM68288.1"/>
    </source>
</evidence>
<reference evidence="1 2" key="1">
    <citation type="journal article" date="2021" name="Nat. Commun.">
        <title>Isolation of a member of the candidate phylum Atribacteria reveals a unique cell membrane structure.</title>
        <authorList>
            <person name="Taiki K."/>
            <person name="Nobu M.K."/>
            <person name="Kusada H."/>
            <person name="Meng X.-Y."/>
            <person name="Hosoki N."/>
            <person name="Uematsu K."/>
            <person name="Yoshioka H."/>
            <person name="Kamagata Y."/>
            <person name="Tamaki H."/>
        </authorList>
    </citation>
    <scope>NUCLEOTIDE SEQUENCE [LARGE SCALE GENOMIC DNA]</scope>
    <source>
        <strain evidence="1 2">RT761</strain>
    </source>
</reference>
<keyword evidence="2" id="KW-1185">Reference proteome</keyword>
<name>A0A7T1F2R8_ATRLM</name>
<proteinExistence type="predicted"/>
<dbReference type="AlphaFoldDB" id="A0A7T1F2R8"/>
<dbReference type="RefSeq" id="WP_218110802.1">
    <property type="nucleotide sequence ID" value="NZ_CP065383.1"/>
</dbReference>
<organism evidence="1 2">
    <name type="scientific">Atribacter laminatus</name>
    <dbReference type="NCBI Taxonomy" id="2847778"/>
    <lineage>
        <taxon>Bacteria</taxon>
        <taxon>Pseudomonadati</taxon>
        <taxon>Atribacterota</taxon>
        <taxon>Atribacteria</taxon>
        <taxon>Atribacterales</taxon>
        <taxon>Atribacteraceae</taxon>
        <taxon>Atribacter</taxon>
    </lineage>
</organism>
<dbReference type="Proteomes" id="UP000594463">
    <property type="component" value="Chromosome"/>
</dbReference>
<protein>
    <recommendedName>
        <fullName evidence="3">Lipoprotein</fullName>
    </recommendedName>
</protein>
<evidence type="ECO:0008006" key="3">
    <source>
        <dbReference type="Google" id="ProtNLM"/>
    </source>
</evidence>